<accession>A0A1G9IVA3</accession>
<feature type="chain" id="PRO_5038477221" description="Beta-xylosidase" evidence="2">
    <location>
        <begin position="23"/>
        <end position="500"/>
    </location>
</feature>
<dbReference type="Proteomes" id="UP000199682">
    <property type="component" value="Unassembled WGS sequence"/>
</dbReference>
<proteinExistence type="predicted"/>
<keyword evidence="2" id="KW-0732">Signal</keyword>
<reference evidence="4" key="1">
    <citation type="submission" date="2016-10" db="EMBL/GenBank/DDBJ databases">
        <authorList>
            <person name="Varghese N."/>
            <person name="Submissions S."/>
        </authorList>
    </citation>
    <scope>NUCLEOTIDE SEQUENCE [LARGE SCALE GENOMIC DNA]</scope>
    <source>
        <strain evidence="4">DSM 44796</strain>
    </source>
</reference>
<protein>
    <recommendedName>
        <fullName evidence="5">Beta-xylosidase</fullName>
    </recommendedName>
</protein>
<dbReference type="RefSeq" id="WP_090007910.1">
    <property type="nucleotide sequence ID" value="NZ_FNET01000010.1"/>
</dbReference>
<evidence type="ECO:0000313" key="4">
    <source>
        <dbReference type="Proteomes" id="UP000199682"/>
    </source>
</evidence>
<dbReference type="Gene3D" id="2.115.10.20">
    <property type="entry name" value="Glycosyl hydrolase domain, family 43"/>
    <property type="match status" value="2"/>
</dbReference>
<evidence type="ECO:0000256" key="2">
    <source>
        <dbReference type="SAM" id="SignalP"/>
    </source>
</evidence>
<evidence type="ECO:0000256" key="1">
    <source>
        <dbReference type="SAM" id="MobiDB-lite"/>
    </source>
</evidence>
<feature type="region of interest" description="Disordered" evidence="1">
    <location>
        <begin position="31"/>
        <end position="56"/>
    </location>
</feature>
<evidence type="ECO:0000313" key="3">
    <source>
        <dbReference type="EMBL" id="SDL29041.1"/>
    </source>
</evidence>
<feature type="signal peptide" evidence="2">
    <location>
        <begin position="1"/>
        <end position="22"/>
    </location>
</feature>
<name>A0A1G9IVA3_9PSEU</name>
<dbReference type="EMBL" id="FNET01000010">
    <property type="protein sequence ID" value="SDL29041.1"/>
    <property type="molecule type" value="Genomic_DNA"/>
</dbReference>
<organism evidence="3 4">
    <name type="scientific">Lentzea albidocapillata subsp. violacea</name>
    <dbReference type="NCBI Taxonomy" id="128104"/>
    <lineage>
        <taxon>Bacteria</taxon>
        <taxon>Bacillati</taxon>
        <taxon>Actinomycetota</taxon>
        <taxon>Actinomycetes</taxon>
        <taxon>Pseudonocardiales</taxon>
        <taxon>Pseudonocardiaceae</taxon>
        <taxon>Lentzea</taxon>
    </lineage>
</organism>
<sequence>MSLSRRPLALLAALALVSAVTACTNAAIGDPVGAPLEQQKPASTTKAPAPAPPRDKIRLSVENGRQSAGTVIAGAADAPYNYAPAVMVDNGKVRAWWCSQLGAAAPSGDDILYSEGPAVGGPFSTAVPVFSGSGGSFDAMHTCDPSLIKIGGVYYMYYTGAAQTDHANHSSVGVASSKDGITWTREAGGQSIIAPAGDNIRENTYGAGQQSAIYVDGWVYLMFTDTTGLASHHNGAGQYVLRSKDPTFTKGVEALGTRGFKPVTSNNGPRTRSVVEAFSADWMWIEAVSSFAIAHETDQGTTITFWNRDFTRHPFEAVLIPGAWKEGPGLLRTPEGHAPVDAKDPCARVGLDVLRGTVEGPAGPTNISHFGLDAVGLKGCVTATEAKALNGLAVPSPERTLDVVVGGNVMRFERRSVAEKFARGVLGTRPQGVDALKLAFTVPAGAPAVTNPAGQVGLLLDGKLWVVGSAEIATLNSSKITPVSAGQWAGYERVPDLARR</sequence>
<dbReference type="SUPFAM" id="SSF75005">
    <property type="entry name" value="Arabinanase/levansucrase/invertase"/>
    <property type="match status" value="1"/>
</dbReference>
<dbReference type="AlphaFoldDB" id="A0A1G9IVA3"/>
<dbReference type="PROSITE" id="PS51257">
    <property type="entry name" value="PROKAR_LIPOPROTEIN"/>
    <property type="match status" value="1"/>
</dbReference>
<dbReference type="InterPro" id="IPR023296">
    <property type="entry name" value="Glyco_hydro_beta-prop_sf"/>
</dbReference>
<gene>
    <name evidence="3" type="ORF">SAMN04488074_11055</name>
</gene>
<evidence type="ECO:0008006" key="5">
    <source>
        <dbReference type="Google" id="ProtNLM"/>
    </source>
</evidence>